<accession>A0AA36BAA3</accession>
<sequence length="97" mass="10881">MAKTWAEWETLQKEGADVSSLLNLDPPKEDLKDFPSSLGVMFEGKEFYLCLSRLPPVSLAKDKCDVIVTKPSIPFTELFHPLLLDPSPADKNQCETK</sequence>
<evidence type="ECO:0000313" key="2">
    <source>
        <dbReference type="Proteomes" id="UP001162480"/>
    </source>
</evidence>
<organism evidence="1 2">
    <name type="scientific">Octopus vulgaris</name>
    <name type="common">Common octopus</name>
    <dbReference type="NCBI Taxonomy" id="6645"/>
    <lineage>
        <taxon>Eukaryota</taxon>
        <taxon>Metazoa</taxon>
        <taxon>Spiralia</taxon>
        <taxon>Lophotrochozoa</taxon>
        <taxon>Mollusca</taxon>
        <taxon>Cephalopoda</taxon>
        <taxon>Coleoidea</taxon>
        <taxon>Octopodiformes</taxon>
        <taxon>Octopoda</taxon>
        <taxon>Incirrata</taxon>
        <taxon>Octopodidae</taxon>
        <taxon>Octopus</taxon>
    </lineage>
</organism>
<reference evidence="1" key="1">
    <citation type="submission" date="2023-08" db="EMBL/GenBank/DDBJ databases">
        <authorList>
            <person name="Alioto T."/>
            <person name="Alioto T."/>
            <person name="Gomez Garrido J."/>
        </authorList>
    </citation>
    <scope>NUCLEOTIDE SEQUENCE</scope>
</reference>
<gene>
    <name evidence="1" type="ORF">OCTVUL_1B009944</name>
</gene>
<name>A0AA36BAA3_OCTVU</name>
<protein>
    <submittedName>
        <fullName evidence="1">Uncharacterized protein</fullName>
    </submittedName>
</protein>
<dbReference type="AlphaFoldDB" id="A0AA36BAA3"/>
<keyword evidence="2" id="KW-1185">Reference proteome</keyword>
<dbReference type="Proteomes" id="UP001162480">
    <property type="component" value="Chromosome 11"/>
</dbReference>
<dbReference type="EMBL" id="OX597824">
    <property type="protein sequence ID" value="CAI9730479.1"/>
    <property type="molecule type" value="Genomic_DNA"/>
</dbReference>
<proteinExistence type="predicted"/>
<evidence type="ECO:0000313" key="1">
    <source>
        <dbReference type="EMBL" id="CAI9730479.1"/>
    </source>
</evidence>